<proteinExistence type="predicted"/>
<name>A0A0F8ZHA9_9ZZZZ</name>
<organism evidence="1">
    <name type="scientific">marine sediment metagenome</name>
    <dbReference type="NCBI Taxonomy" id="412755"/>
    <lineage>
        <taxon>unclassified sequences</taxon>
        <taxon>metagenomes</taxon>
        <taxon>ecological metagenomes</taxon>
    </lineage>
</organism>
<evidence type="ECO:0000313" key="1">
    <source>
        <dbReference type="EMBL" id="KKK65824.1"/>
    </source>
</evidence>
<sequence>MSKHIHDGRSHCPACALEKIGWQKQEIADLEAENARLQA</sequence>
<comment type="caution">
    <text evidence="1">The sequence shown here is derived from an EMBL/GenBank/DDBJ whole genome shotgun (WGS) entry which is preliminary data.</text>
</comment>
<protein>
    <submittedName>
        <fullName evidence="1">Uncharacterized protein</fullName>
    </submittedName>
</protein>
<accession>A0A0F8ZHA9</accession>
<feature type="non-terminal residue" evidence="1">
    <location>
        <position position="39"/>
    </location>
</feature>
<gene>
    <name evidence="1" type="ORF">LCGC14_2970280</name>
</gene>
<dbReference type="AlphaFoldDB" id="A0A0F8ZHA9"/>
<reference evidence="1" key="1">
    <citation type="journal article" date="2015" name="Nature">
        <title>Complex archaea that bridge the gap between prokaryotes and eukaryotes.</title>
        <authorList>
            <person name="Spang A."/>
            <person name="Saw J.H."/>
            <person name="Jorgensen S.L."/>
            <person name="Zaremba-Niedzwiedzka K."/>
            <person name="Martijn J."/>
            <person name="Lind A.E."/>
            <person name="van Eijk R."/>
            <person name="Schleper C."/>
            <person name="Guy L."/>
            <person name="Ettema T.J."/>
        </authorList>
    </citation>
    <scope>NUCLEOTIDE SEQUENCE</scope>
</reference>
<dbReference type="EMBL" id="LAZR01060368">
    <property type="protein sequence ID" value="KKK65824.1"/>
    <property type="molecule type" value="Genomic_DNA"/>
</dbReference>